<sequence>MLRILGVGEEEDKRARGDAGAAEDGDQIGRRRGGRRRLREECLREGVEVGAREEGGAPDKRAEVAVQAVGGGAQRQDGVGEGEQRGARRERGEVERPAGGGGGGQRSSGRRREHGRDREEEAPVLREVHGGQGRGERGPPAQAREGIGGAAGAGAGRVERGGGRHALEREVEQGAGLVGGKVFG</sequence>
<feature type="region of interest" description="Disordered" evidence="1">
    <location>
        <begin position="48"/>
        <end position="184"/>
    </location>
</feature>
<dbReference type="Proteomes" id="UP000244336">
    <property type="component" value="Chromosome 9"/>
</dbReference>
<feature type="compositionally biased region" description="Basic and acidic residues" evidence="1">
    <location>
        <begin position="114"/>
        <end position="137"/>
    </location>
</feature>
<gene>
    <name evidence="2" type="ORF">GQ55_9G547100</name>
</gene>
<feature type="compositionally biased region" description="Basic and acidic residues" evidence="1">
    <location>
        <begin position="82"/>
        <end position="96"/>
    </location>
</feature>
<accession>A0A2T7CF57</accession>
<reference evidence="2 3" key="1">
    <citation type="submission" date="2018-04" db="EMBL/GenBank/DDBJ databases">
        <title>WGS assembly of Panicum hallii var. hallii HAL2.</title>
        <authorList>
            <person name="Lovell J."/>
            <person name="Jenkins J."/>
            <person name="Lowry D."/>
            <person name="Mamidi S."/>
            <person name="Sreedasyam A."/>
            <person name="Weng X."/>
            <person name="Barry K."/>
            <person name="Bonette J."/>
            <person name="Campitelli B."/>
            <person name="Daum C."/>
            <person name="Gordon S."/>
            <person name="Gould B."/>
            <person name="Lipzen A."/>
            <person name="MacQueen A."/>
            <person name="Palacio-Mejia J."/>
            <person name="Plott C."/>
            <person name="Shakirov E."/>
            <person name="Shu S."/>
            <person name="Yoshinaga Y."/>
            <person name="Zane M."/>
            <person name="Rokhsar D."/>
            <person name="Grimwood J."/>
            <person name="Schmutz J."/>
            <person name="Juenger T."/>
        </authorList>
    </citation>
    <scope>NUCLEOTIDE SEQUENCE [LARGE SCALE GENOMIC DNA]</scope>
    <source>
        <strain evidence="3">cv. HAL2</strain>
    </source>
</reference>
<dbReference type="AlphaFoldDB" id="A0A2T7CF57"/>
<name>A0A2T7CF57_9POAL</name>
<feature type="region of interest" description="Disordered" evidence="1">
    <location>
        <begin position="1"/>
        <end position="35"/>
    </location>
</feature>
<keyword evidence="3" id="KW-1185">Reference proteome</keyword>
<protein>
    <submittedName>
        <fullName evidence="2">Uncharacterized protein</fullName>
    </submittedName>
</protein>
<feature type="compositionally biased region" description="Basic and acidic residues" evidence="1">
    <location>
        <begin position="157"/>
        <end position="172"/>
    </location>
</feature>
<evidence type="ECO:0000313" key="2">
    <source>
        <dbReference type="EMBL" id="PUZ41986.1"/>
    </source>
</evidence>
<evidence type="ECO:0000256" key="1">
    <source>
        <dbReference type="SAM" id="MobiDB-lite"/>
    </source>
</evidence>
<feature type="compositionally biased region" description="Basic and acidic residues" evidence="1">
    <location>
        <begin position="48"/>
        <end position="63"/>
    </location>
</feature>
<dbReference type="Gramene" id="PUZ41986">
    <property type="protein sequence ID" value="PUZ41986"/>
    <property type="gene ID" value="GQ55_9G547100"/>
</dbReference>
<evidence type="ECO:0000313" key="3">
    <source>
        <dbReference type="Proteomes" id="UP000244336"/>
    </source>
</evidence>
<organism evidence="2 3">
    <name type="scientific">Panicum hallii var. hallii</name>
    <dbReference type="NCBI Taxonomy" id="1504633"/>
    <lineage>
        <taxon>Eukaryota</taxon>
        <taxon>Viridiplantae</taxon>
        <taxon>Streptophyta</taxon>
        <taxon>Embryophyta</taxon>
        <taxon>Tracheophyta</taxon>
        <taxon>Spermatophyta</taxon>
        <taxon>Magnoliopsida</taxon>
        <taxon>Liliopsida</taxon>
        <taxon>Poales</taxon>
        <taxon>Poaceae</taxon>
        <taxon>PACMAD clade</taxon>
        <taxon>Panicoideae</taxon>
        <taxon>Panicodae</taxon>
        <taxon>Paniceae</taxon>
        <taxon>Panicinae</taxon>
        <taxon>Panicum</taxon>
        <taxon>Panicum sect. Panicum</taxon>
    </lineage>
</organism>
<feature type="compositionally biased region" description="Gly residues" evidence="1">
    <location>
        <begin position="146"/>
        <end position="155"/>
    </location>
</feature>
<proteinExistence type="predicted"/>
<dbReference type="EMBL" id="CM009757">
    <property type="protein sequence ID" value="PUZ41986.1"/>
    <property type="molecule type" value="Genomic_DNA"/>
</dbReference>